<protein>
    <submittedName>
        <fullName evidence="2">Sulfatase-like hydrolase/transferase</fullName>
    </submittedName>
</protein>
<proteinExistence type="predicted"/>
<dbReference type="RefSeq" id="WP_064211950.1">
    <property type="nucleotide sequence ID" value="NZ_JACAOE010000002.1"/>
</dbReference>
<dbReference type="Gene3D" id="3.30.1120.170">
    <property type="match status" value="1"/>
</dbReference>
<keyword evidence="1" id="KW-1133">Transmembrane helix</keyword>
<dbReference type="AlphaFoldDB" id="A0A553IG73"/>
<dbReference type="GO" id="GO:0016787">
    <property type="term" value="F:hydrolase activity"/>
    <property type="evidence" value="ECO:0007669"/>
    <property type="project" value="UniProtKB-KW"/>
</dbReference>
<dbReference type="CDD" id="cd16015">
    <property type="entry name" value="LTA_synthase"/>
    <property type="match status" value="1"/>
</dbReference>
<evidence type="ECO:0000313" key="2">
    <source>
        <dbReference type="EMBL" id="TRX99203.1"/>
    </source>
</evidence>
<evidence type="ECO:0000313" key="3">
    <source>
        <dbReference type="Proteomes" id="UP000315938"/>
    </source>
</evidence>
<dbReference type="GO" id="GO:0016740">
    <property type="term" value="F:transferase activity"/>
    <property type="evidence" value="ECO:0007669"/>
    <property type="project" value="UniProtKB-KW"/>
</dbReference>
<accession>A0A553IG73</accession>
<comment type="caution">
    <text evidence="2">The sequence shown here is derived from an EMBL/GenBank/DDBJ whole genome shotgun (WGS) entry which is preliminary data.</text>
</comment>
<keyword evidence="2" id="KW-0808">Transferase</keyword>
<feature type="transmembrane region" description="Helical" evidence="1">
    <location>
        <begin position="46"/>
        <end position="67"/>
    </location>
</feature>
<feature type="transmembrane region" description="Helical" evidence="1">
    <location>
        <begin position="131"/>
        <end position="151"/>
    </location>
</feature>
<dbReference type="InterPro" id="IPR017850">
    <property type="entry name" value="Alkaline_phosphatase_core_sf"/>
</dbReference>
<feature type="transmembrane region" description="Helical" evidence="1">
    <location>
        <begin position="74"/>
        <end position="98"/>
    </location>
</feature>
<organism evidence="2 3">
    <name type="scientific">Acholeplasma laidlawii</name>
    <dbReference type="NCBI Taxonomy" id="2148"/>
    <lineage>
        <taxon>Bacteria</taxon>
        <taxon>Bacillati</taxon>
        <taxon>Mycoplasmatota</taxon>
        <taxon>Mollicutes</taxon>
        <taxon>Acholeplasmatales</taxon>
        <taxon>Acholeplasmataceae</taxon>
        <taxon>Acholeplasma</taxon>
    </lineage>
</organism>
<dbReference type="Gene3D" id="3.40.720.10">
    <property type="entry name" value="Alkaline Phosphatase, subunit A"/>
    <property type="match status" value="1"/>
</dbReference>
<name>A0A553IG73_ACHLA</name>
<sequence>MRKEAKVSIVVVVLYYLLNIINTYFVTTAVLNRYLIAFKRNPMIELNSIIGNIAALTILLFIGLLVFKSKKTRLLYIIWITFGLNVGIFAVGIFTKYYSTMFSIYEMTLFYNPALDLAGSIFVEALREIFVYYRILVFIPTIVLSICYLVIKSKHKADKKSFSQKNTLKYGPMLPIMVLIMGFILSVSTLGVVKVSMESKWPINAERPLYGVQSAGLYNFYLGEFFGINLLEKSDDEQFDSTLFSAYNKNRDTYTNIFGQSYGKTLHISEAPTVEIDPSLLQNNNLNGIFKDKNVVVIHVETFNHFLLETDNPYFDDAYFSNLKTLLSESYVLDNFYTNVGIGNSSDAEFSVMTGLYPRGDTTIYWNYNEVPYVFDALPKLFNGYEKVSLHSDVPIFYNRQNVHENMFEFDEYIYYDAEDDNRSSNKNAVNRYPNHLIKTDEKSPWISDLSLMDWTMMEAERISNLGKNYFLYPIMIQPHTPYLYDPYIDTPLFTQDTLNIDQTALKFINYERYTNDFYQKFFEVAKTLKDTVYIFYADHGSGIEKRDLEVILGRSLTPLEYRTEMLKTTAFIYAPDDTDTTSVLPKGLIKGRQPLVRSQVDLYRTIVELFGVTTNQYYYGVNALSNERTFSIDTRTFDIITDDYYLLSKHLATDNEATPDNVFYYKNPSEVSIDPYEVYEYVIVFKKRMDQMITKNVQQYLTID</sequence>
<dbReference type="EMBL" id="VKID01000002">
    <property type="protein sequence ID" value="TRX99203.1"/>
    <property type="molecule type" value="Genomic_DNA"/>
</dbReference>
<keyword evidence="1" id="KW-0812">Transmembrane</keyword>
<reference evidence="2 3" key="1">
    <citation type="submission" date="2019-07" db="EMBL/GenBank/DDBJ databases">
        <title>Genome sequence of Acholeplasma laidlawii strain with increased resistance to erythromycin.</title>
        <authorList>
            <person name="Medvedeva E.S."/>
            <person name="Baranova N.B."/>
            <person name="Siniagina M.N."/>
            <person name="Mouzykantov A."/>
            <person name="Chernova O.A."/>
            <person name="Chernov V.M."/>
        </authorList>
    </citation>
    <scope>NUCLEOTIDE SEQUENCE [LARGE SCALE GENOMIC DNA]</scope>
    <source>
        <strain evidence="2 3">PG8REry</strain>
    </source>
</reference>
<gene>
    <name evidence="2" type="ORF">FNV44_05715</name>
</gene>
<feature type="transmembrane region" description="Helical" evidence="1">
    <location>
        <begin position="172"/>
        <end position="193"/>
    </location>
</feature>
<keyword evidence="1" id="KW-0472">Membrane</keyword>
<evidence type="ECO:0000256" key="1">
    <source>
        <dbReference type="SAM" id="Phobius"/>
    </source>
</evidence>
<dbReference type="SUPFAM" id="SSF53649">
    <property type="entry name" value="Alkaline phosphatase-like"/>
    <property type="match status" value="1"/>
</dbReference>
<keyword evidence="2" id="KW-0378">Hydrolase</keyword>
<dbReference type="Proteomes" id="UP000315938">
    <property type="component" value="Unassembled WGS sequence"/>
</dbReference>
<feature type="transmembrane region" description="Helical" evidence="1">
    <location>
        <begin position="7"/>
        <end position="26"/>
    </location>
</feature>